<protein>
    <submittedName>
        <fullName evidence="2">Uncharacterized protein</fullName>
    </submittedName>
</protein>
<feature type="region of interest" description="Disordered" evidence="1">
    <location>
        <begin position="21"/>
        <end position="67"/>
    </location>
</feature>
<dbReference type="EMBL" id="JEME01000744">
    <property type="protein sequence ID" value="KYG09243.1"/>
    <property type="molecule type" value="Genomic_DNA"/>
</dbReference>
<feature type="compositionally biased region" description="Basic and acidic residues" evidence="1">
    <location>
        <begin position="294"/>
        <end position="308"/>
    </location>
</feature>
<feature type="region of interest" description="Disordered" evidence="1">
    <location>
        <begin position="287"/>
        <end position="308"/>
    </location>
</feature>
<evidence type="ECO:0000256" key="1">
    <source>
        <dbReference type="SAM" id="MobiDB-lite"/>
    </source>
</evidence>
<proteinExistence type="predicted"/>
<feature type="region of interest" description="Disordered" evidence="1">
    <location>
        <begin position="104"/>
        <end position="140"/>
    </location>
</feature>
<dbReference type="Proteomes" id="UP000075502">
    <property type="component" value="Unassembled WGS sequence"/>
</dbReference>
<feature type="compositionally biased region" description="Low complexity" evidence="1">
    <location>
        <begin position="30"/>
        <end position="45"/>
    </location>
</feature>
<gene>
    <name evidence="2" type="ORF">BE21_19075</name>
</gene>
<evidence type="ECO:0000313" key="2">
    <source>
        <dbReference type="EMBL" id="KYG09243.1"/>
    </source>
</evidence>
<accession>A0A150TX28</accession>
<sequence length="308" mass="31546">MRQILLSLLVSIPLVACSTKETPGHDHTRAAATQAPAAVPASAPAPHDHAASTAGTRPHADHNPRHGGLVTMEGDNHVEVVVGADGAIDLYASDAVRTPIPPKDVTGTITIEPKGKGEKQTLTLAPNEAKGSLSAKGPSPDKADYTWDLKVRGAPMKMTLTVPAGGTASLVDAPAAHPAGEHAHGSPHGGVVQSAPGGHVEVKLEKSGDITVWMLDAAEKPRSAKGVKASLRPVVAGAKEVELAYDEKADVLRGKIDPVKQDHVDGVLSITPAGGTATSIRFAFHLEGPAGSGHDGHGHDGHTGHEGH</sequence>
<dbReference type="AlphaFoldDB" id="A0A150TX28"/>
<organism evidence="2 3">
    <name type="scientific">Sorangium cellulosum</name>
    <name type="common">Polyangium cellulosum</name>
    <dbReference type="NCBI Taxonomy" id="56"/>
    <lineage>
        <taxon>Bacteria</taxon>
        <taxon>Pseudomonadati</taxon>
        <taxon>Myxococcota</taxon>
        <taxon>Polyangia</taxon>
        <taxon>Polyangiales</taxon>
        <taxon>Polyangiaceae</taxon>
        <taxon>Sorangium</taxon>
    </lineage>
</organism>
<comment type="caution">
    <text evidence="2">The sequence shown here is derived from an EMBL/GenBank/DDBJ whole genome shotgun (WGS) entry which is preliminary data.</text>
</comment>
<evidence type="ECO:0000313" key="3">
    <source>
        <dbReference type="Proteomes" id="UP000075502"/>
    </source>
</evidence>
<reference evidence="2 3" key="1">
    <citation type="submission" date="2014-02" db="EMBL/GenBank/DDBJ databases">
        <title>The small core and large imbalanced accessory genome model reveals a collaborative survival strategy of Sorangium cellulosum strains in nature.</title>
        <authorList>
            <person name="Han K."/>
            <person name="Peng R."/>
            <person name="Blom J."/>
            <person name="Li Y.-Z."/>
        </authorList>
    </citation>
    <scope>NUCLEOTIDE SEQUENCE [LARGE SCALE GENOMIC DNA]</scope>
    <source>
        <strain evidence="2 3">So0007-03</strain>
    </source>
</reference>
<name>A0A150TX28_SORCE</name>